<reference evidence="1 2" key="1">
    <citation type="journal article" date="2018" name="Evol. Lett.">
        <title>Horizontal gene cluster transfer increased hallucinogenic mushroom diversity.</title>
        <authorList>
            <person name="Reynolds H.T."/>
            <person name="Vijayakumar V."/>
            <person name="Gluck-Thaler E."/>
            <person name="Korotkin H.B."/>
            <person name="Matheny P.B."/>
            <person name="Slot J.C."/>
        </authorList>
    </citation>
    <scope>NUCLEOTIDE SEQUENCE [LARGE SCALE GENOMIC DNA]</scope>
    <source>
        <strain evidence="1 2">2629</strain>
    </source>
</reference>
<dbReference type="InParanoid" id="A0A409YM99"/>
<evidence type="ECO:0000313" key="2">
    <source>
        <dbReference type="Proteomes" id="UP000284842"/>
    </source>
</evidence>
<dbReference type="Proteomes" id="UP000284842">
    <property type="component" value="Unassembled WGS sequence"/>
</dbReference>
<comment type="caution">
    <text evidence="1">The sequence shown here is derived from an EMBL/GenBank/DDBJ whole genome shotgun (WGS) entry which is preliminary data.</text>
</comment>
<dbReference type="AlphaFoldDB" id="A0A409YM99"/>
<organism evidence="1 2">
    <name type="scientific">Panaeolus cyanescens</name>
    <dbReference type="NCBI Taxonomy" id="181874"/>
    <lineage>
        <taxon>Eukaryota</taxon>
        <taxon>Fungi</taxon>
        <taxon>Dikarya</taxon>
        <taxon>Basidiomycota</taxon>
        <taxon>Agaricomycotina</taxon>
        <taxon>Agaricomycetes</taxon>
        <taxon>Agaricomycetidae</taxon>
        <taxon>Agaricales</taxon>
        <taxon>Agaricineae</taxon>
        <taxon>Galeropsidaceae</taxon>
        <taxon>Panaeolus</taxon>
    </lineage>
</organism>
<evidence type="ECO:0000313" key="1">
    <source>
        <dbReference type="EMBL" id="PPR04203.1"/>
    </source>
</evidence>
<proteinExistence type="predicted"/>
<dbReference type="SUPFAM" id="SSF52047">
    <property type="entry name" value="RNI-like"/>
    <property type="match status" value="1"/>
</dbReference>
<sequence length="627" mass="70474">MAQEWTILNFDVITSIIWTLQNDMEAGVPSPSDHIHSQSFKRFKACRHALFCLALTCKPISDAALRALWHRLDDLRPILTLVAKMKLTRSTKPVVQNWTIEGDLPPPTHCDWDRFHYYAAMVQDIRVLSDYVPGSNKRIHHSVYSRIIDTCCRREDPSSGWVLFPNLLTLDVIMGPAMLLFQTSTRNLRRMRIRNKNQQPHQGAINVDPQASRFIQNMLRESESSTSHLRALALDGVTITPAALLKVFGISSLQTLHLSFTLADLVSQLVRVLEHEQLILPNLNKLSIYCLDNRESPQSLKDPRRRLMLPSLQTLLLQGPLDSIAYMCKAIGSQNLASFTLVSLLHRMDFETSSIYRDICESMNRLSRRFPDAPLLRDVTFNFGRTLSYLEPAGLSSFFPLFSLENLTSLTFHQYAPFTPSDANLEDMGKAWPNLQTLKITSPPQEPIKASLQGVKCLIEHCPGLLHLSLTFDASNATKIPRVALLTSETSKTRSADNHGEFSPLSLRKGCVSARFPSNLCTFDVGVSVAYQDTADAVADFLWWMFPELKSLTYAGQTFSTNSDSTQILIQSVFVLCRCPDNELQVGPTNFSKLCTSNVSVPDMPKGSVLPALTMFLKDFLLRKGPL</sequence>
<dbReference type="InterPro" id="IPR032675">
    <property type="entry name" value="LRR_dom_sf"/>
</dbReference>
<dbReference type="EMBL" id="NHTK01000981">
    <property type="protein sequence ID" value="PPR04203.1"/>
    <property type="molecule type" value="Genomic_DNA"/>
</dbReference>
<accession>A0A409YM99</accession>
<protein>
    <recommendedName>
        <fullName evidence="3">F-box domain-containing protein</fullName>
    </recommendedName>
</protein>
<dbReference type="Gene3D" id="3.80.10.10">
    <property type="entry name" value="Ribonuclease Inhibitor"/>
    <property type="match status" value="1"/>
</dbReference>
<keyword evidence="2" id="KW-1185">Reference proteome</keyword>
<gene>
    <name evidence="1" type="ORF">CVT24_010751</name>
</gene>
<evidence type="ECO:0008006" key="3">
    <source>
        <dbReference type="Google" id="ProtNLM"/>
    </source>
</evidence>
<name>A0A409YM99_9AGAR</name>
<dbReference type="OrthoDB" id="2447803at2759"/>